<evidence type="ECO:0000313" key="1">
    <source>
        <dbReference type="EMBL" id="MPM67285.1"/>
    </source>
</evidence>
<name>A0A645BPS4_9ZZZZ</name>
<organism evidence="1">
    <name type="scientific">bioreactor metagenome</name>
    <dbReference type="NCBI Taxonomy" id="1076179"/>
    <lineage>
        <taxon>unclassified sequences</taxon>
        <taxon>metagenomes</taxon>
        <taxon>ecological metagenomes</taxon>
    </lineage>
</organism>
<accession>A0A645BPS4</accession>
<comment type="caution">
    <text evidence="1">The sequence shown here is derived from an EMBL/GenBank/DDBJ whole genome shotgun (WGS) entry which is preliminary data.</text>
</comment>
<protein>
    <submittedName>
        <fullName evidence="1">Uncharacterized protein</fullName>
    </submittedName>
</protein>
<sequence>MKDHPLVGNLWLEHFKQMPRDAFTLAVLISCQQQAGSTLETALQLLDQALLAADHLILTSKVLFHINGHTFLREVTDMAFAGNHLALLGQEFRNGLRFGGRLNYDQGFGIIHAVFSSRHEALGYNIYWGSQLLSTYTVSRFFSFMVRETHNGRPPSLLDSDLRRAPKRRVHHPLSQKEAALPL</sequence>
<dbReference type="AlphaFoldDB" id="A0A645BPS4"/>
<proteinExistence type="predicted"/>
<reference evidence="1" key="1">
    <citation type="submission" date="2019-08" db="EMBL/GenBank/DDBJ databases">
        <authorList>
            <person name="Kucharzyk K."/>
            <person name="Murdoch R.W."/>
            <person name="Higgins S."/>
            <person name="Loffler F."/>
        </authorList>
    </citation>
    <scope>NUCLEOTIDE SEQUENCE</scope>
</reference>
<gene>
    <name evidence="1" type="ORF">SDC9_114207</name>
</gene>
<dbReference type="EMBL" id="VSSQ01021600">
    <property type="protein sequence ID" value="MPM67285.1"/>
    <property type="molecule type" value="Genomic_DNA"/>
</dbReference>